<evidence type="ECO:0000313" key="6">
    <source>
        <dbReference type="EMBL" id="KFN04655.1"/>
    </source>
</evidence>
<keyword evidence="9" id="KW-1185">Reference proteome</keyword>
<evidence type="ECO:0000313" key="9">
    <source>
        <dbReference type="Proteomes" id="UP000264294"/>
    </source>
</evidence>
<dbReference type="Pfam" id="PF00216">
    <property type="entry name" value="Bac_DNA_binding"/>
    <property type="match status" value="1"/>
</dbReference>
<reference evidence="6 8" key="1">
    <citation type="submission" date="2014-04" db="EMBL/GenBank/DDBJ databases">
        <authorList>
            <person name="Bishop-Lilly K.A."/>
            <person name="Broomall S.M."/>
            <person name="Chain P.S."/>
            <person name="Chertkov O."/>
            <person name="Coyne S.R."/>
            <person name="Daligault H.E."/>
            <person name="Davenport K.W."/>
            <person name="Erkkila T."/>
            <person name="Frey K.G."/>
            <person name="Gibbons H.S."/>
            <person name="Gu W."/>
            <person name="Jaissle J."/>
            <person name="Johnson S.L."/>
            <person name="Koroleva G.I."/>
            <person name="Ladner J.T."/>
            <person name="Lo C.-C."/>
            <person name="Minogue T.D."/>
            <person name="Munk C."/>
            <person name="Palacios G.F."/>
            <person name="Redden C.L."/>
            <person name="Rosenzweig C.N."/>
            <person name="Scholz M.B."/>
            <person name="Teshima H."/>
            <person name="Xu Y."/>
        </authorList>
    </citation>
    <scope>NUCLEOTIDE SEQUENCE [LARGE SCALE GENOMIC DNA]</scope>
    <source>
        <strain evidence="6 8">BHP</strain>
    </source>
</reference>
<dbReference type="Proteomes" id="UP000029389">
    <property type="component" value="Unassembled WGS sequence"/>
</dbReference>
<dbReference type="Proteomes" id="UP000264294">
    <property type="component" value="Unassembled WGS sequence"/>
</dbReference>
<dbReference type="PANTHER" id="PTHR33175">
    <property type="entry name" value="DNA-BINDING PROTEIN HU"/>
    <property type="match status" value="1"/>
</dbReference>
<dbReference type="GO" id="GO:0006270">
    <property type="term" value="P:DNA replication initiation"/>
    <property type="evidence" value="ECO:0007669"/>
    <property type="project" value="UniProtKB-ARBA"/>
</dbReference>
<dbReference type="InterPro" id="IPR020816">
    <property type="entry name" value="Histone-like_DNA-bd_CS"/>
</dbReference>
<gene>
    <name evidence="6" type="primary">hup</name>
    <name evidence="7" type="ORF">D0U04_23690</name>
    <name evidence="6" type="ORF">DJ93_5928</name>
</gene>
<dbReference type="GO" id="GO:0005829">
    <property type="term" value="C:cytosol"/>
    <property type="evidence" value="ECO:0007669"/>
    <property type="project" value="TreeGrafter"/>
</dbReference>
<dbReference type="GO" id="GO:0010467">
    <property type="term" value="P:gene expression"/>
    <property type="evidence" value="ECO:0007669"/>
    <property type="project" value="UniProtKB-ARBA"/>
</dbReference>
<dbReference type="AlphaFoldDB" id="A0A090Z3C3"/>
<evidence type="ECO:0000256" key="3">
    <source>
        <dbReference type="ARBA" id="ARBA00023125"/>
    </source>
</evidence>
<dbReference type="FunFam" id="4.10.520.10:FF:000001">
    <property type="entry name" value="DNA-binding protein HU"/>
    <property type="match status" value="1"/>
</dbReference>
<dbReference type="PRINTS" id="PR01727">
    <property type="entry name" value="DNABINDINGHU"/>
</dbReference>
<protein>
    <submittedName>
        <fullName evidence="6">DNA-binding protein HU</fullName>
    </submittedName>
    <submittedName>
        <fullName evidence="7">HU family DNA-binding protein</fullName>
    </submittedName>
</protein>
<name>A0A090Z3C3_9BACI</name>
<dbReference type="EMBL" id="JMQC01000007">
    <property type="protein sequence ID" value="KFN04655.1"/>
    <property type="molecule type" value="Genomic_DNA"/>
</dbReference>
<dbReference type="GO" id="GO:1990178">
    <property type="term" value="C:HU-DNA complex"/>
    <property type="evidence" value="ECO:0007669"/>
    <property type="project" value="UniProtKB-ARBA"/>
</dbReference>
<dbReference type="PATRIC" id="fig|1405.8.peg.98"/>
<dbReference type="InterPro" id="IPR010992">
    <property type="entry name" value="IHF-like_DNA-bd_dom_sf"/>
</dbReference>
<evidence type="ECO:0000313" key="7">
    <source>
        <dbReference type="EMBL" id="RFT63876.1"/>
    </source>
</evidence>
<dbReference type="EMBL" id="QVOD01000042">
    <property type="protein sequence ID" value="RFT63876.1"/>
    <property type="molecule type" value="Genomic_DNA"/>
</dbReference>
<reference evidence="7 9" key="2">
    <citation type="submission" date="2018-08" db="EMBL/GenBank/DDBJ databases">
        <title>Bacillus clarus sp. nov. strain PS00077A.</title>
        <authorList>
            <person name="Mendez Acevedo M."/>
            <person name="Carroll L."/>
            <person name="Mukherjee M."/>
            <person name="Wiedmann M."/>
            <person name="Kovac J."/>
        </authorList>
    </citation>
    <scope>NUCLEOTIDE SEQUENCE [LARGE SCALE GENOMIC DNA]</scope>
    <source>
        <strain evidence="7 9">PS00077A</strain>
    </source>
</reference>
<dbReference type="GO" id="GO:0003677">
    <property type="term" value="F:DNA binding"/>
    <property type="evidence" value="ECO:0007669"/>
    <property type="project" value="UniProtKB-KW"/>
</dbReference>
<feature type="region of interest" description="Disordered" evidence="5">
    <location>
        <begin position="55"/>
        <end position="77"/>
    </location>
</feature>
<evidence type="ECO:0000256" key="1">
    <source>
        <dbReference type="ARBA" id="ARBA00010529"/>
    </source>
</evidence>
<evidence type="ECO:0000313" key="8">
    <source>
        <dbReference type="Proteomes" id="UP000029389"/>
    </source>
</evidence>
<dbReference type="PANTHER" id="PTHR33175:SF3">
    <property type="entry name" value="DNA-BINDING PROTEIN HU-BETA"/>
    <property type="match status" value="1"/>
</dbReference>
<accession>A0A090Z3C3</accession>
<dbReference type="SUPFAM" id="SSF47729">
    <property type="entry name" value="IHF-like DNA-binding proteins"/>
    <property type="match status" value="1"/>
</dbReference>
<keyword evidence="3 6" id="KW-0238">DNA-binding</keyword>
<comment type="caution">
    <text evidence="6">The sequence shown here is derived from an EMBL/GenBank/DDBJ whole genome shotgun (WGS) entry which is preliminary data.</text>
</comment>
<evidence type="ECO:0000256" key="4">
    <source>
        <dbReference type="RuleBase" id="RU003939"/>
    </source>
</evidence>
<dbReference type="RefSeq" id="WP_042978694.1">
    <property type="nucleotide sequence ID" value="NZ_JMQC01000007.1"/>
</dbReference>
<evidence type="ECO:0000256" key="2">
    <source>
        <dbReference type="ARBA" id="ARBA00023067"/>
    </source>
</evidence>
<evidence type="ECO:0000256" key="5">
    <source>
        <dbReference type="SAM" id="MobiDB-lite"/>
    </source>
</evidence>
<comment type="similarity">
    <text evidence="1 4">Belongs to the bacterial histone-like protein family.</text>
</comment>
<dbReference type="PROSITE" id="PS00045">
    <property type="entry name" value="HISTONE_LIKE"/>
    <property type="match status" value="1"/>
</dbReference>
<sequence length="93" mass="10028">MNKTELIKKVAEQASLSQKDASASVQAVMDQITQSLQNGESVQLIGFGTFEVRERSARTGRNPQTGEEMHIPGGKVPVFKAGKGLKEAVKETV</sequence>
<keyword evidence="2" id="KW-0226">DNA condensation</keyword>
<dbReference type="CDD" id="cd13831">
    <property type="entry name" value="HU"/>
    <property type="match status" value="1"/>
</dbReference>
<proteinExistence type="inferred from homology"/>
<dbReference type="GO" id="GO:0030527">
    <property type="term" value="F:structural constituent of chromatin"/>
    <property type="evidence" value="ECO:0007669"/>
    <property type="project" value="InterPro"/>
</dbReference>
<dbReference type="Gene3D" id="4.10.520.10">
    <property type="entry name" value="IHF-like DNA-binding proteins"/>
    <property type="match status" value="1"/>
</dbReference>
<dbReference type="InterPro" id="IPR000119">
    <property type="entry name" value="Hist_DNA-bd"/>
</dbReference>
<dbReference type="SMART" id="SM00411">
    <property type="entry name" value="BHL"/>
    <property type="match status" value="1"/>
</dbReference>
<dbReference type="GO" id="GO:0042802">
    <property type="term" value="F:identical protein binding"/>
    <property type="evidence" value="ECO:0007669"/>
    <property type="project" value="UniProtKB-ARBA"/>
</dbReference>
<dbReference type="GO" id="GO:1990103">
    <property type="term" value="C:DnaA-HU complex"/>
    <property type="evidence" value="ECO:0007669"/>
    <property type="project" value="UniProtKB-ARBA"/>
</dbReference>
<organism evidence="6 8">
    <name type="scientific">Bacillus clarus</name>
    <dbReference type="NCBI Taxonomy" id="2338372"/>
    <lineage>
        <taxon>Bacteria</taxon>
        <taxon>Bacillati</taxon>
        <taxon>Bacillota</taxon>
        <taxon>Bacilli</taxon>
        <taxon>Bacillales</taxon>
        <taxon>Bacillaceae</taxon>
        <taxon>Bacillus</taxon>
        <taxon>Bacillus cereus group</taxon>
    </lineage>
</organism>
<dbReference type="GO" id="GO:0030261">
    <property type="term" value="P:chromosome condensation"/>
    <property type="evidence" value="ECO:0007669"/>
    <property type="project" value="UniProtKB-KW"/>
</dbReference>